<dbReference type="GO" id="GO:0005524">
    <property type="term" value="F:ATP binding"/>
    <property type="evidence" value="ECO:0007669"/>
    <property type="project" value="UniProtKB-UniRule"/>
</dbReference>
<dbReference type="PROSITE" id="PS00184">
    <property type="entry name" value="GARS"/>
    <property type="match status" value="1"/>
</dbReference>
<dbReference type="PANTHER" id="PTHR43472">
    <property type="entry name" value="PHOSPHORIBOSYLAMINE--GLYCINE LIGASE"/>
    <property type="match status" value="1"/>
</dbReference>
<name>A0A7G8BEQ8_9BACT</name>
<dbReference type="InterPro" id="IPR016185">
    <property type="entry name" value="PreATP-grasp_dom_sf"/>
</dbReference>
<dbReference type="GO" id="GO:0004637">
    <property type="term" value="F:phosphoribosylamine-glycine ligase activity"/>
    <property type="evidence" value="ECO:0007669"/>
    <property type="project" value="UniProtKB-UniRule"/>
</dbReference>
<comment type="catalytic activity">
    <reaction evidence="14">
        <text>5-phospho-beta-D-ribosylamine + glycine + ATP = N(1)-(5-phospho-beta-D-ribosyl)glycinamide + ADP + phosphate + H(+)</text>
        <dbReference type="Rhea" id="RHEA:17453"/>
        <dbReference type="ChEBI" id="CHEBI:15378"/>
        <dbReference type="ChEBI" id="CHEBI:30616"/>
        <dbReference type="ChEBI" id="CHEBI:43474"/>
        <dbReference type="ChEBI" id="CHEBI:57305"/>
        <dbReference type="ChEBI" id="CHEBI:58681"/>
        <dbReference type="ChEBI" id="CHEBI:143788"/>
        <dbReference type="ChEBI" id="CHEBI:456216"/>
        <dbReference type="EC" id="6.3.4.13"/>
    </reaction>
</comment>
<dbReference type="Pfam" id="PF01071">
    <property type="entry name" value="GARS_A"/>
    <property type="match status" value="1"/>
</dbReference>
<dbReference type="InterPro" id="IPR020561">
    <property type="entry name" value="PRibGlycinamid_synth_ATP-grasp"/>
</dbReference>
<keyword evidence="18" id="KW-1185">Reference proteome</keyword>
<dbReference type="EMBL" id="CP060394">
    <property type="protein sequence ID" value="QNI31028.1"/>
    <property type="molecule type" value="Genomic_DNA"/>
</dbReference>
<evidence type="ECO:0000256" key="13">
    <source>
        <dbReference type="ARBA" id="ARBA00042864"/>
    </source>
</evidence>
<evidence type="ECO:0000256" key="1">
    <source>
        <dbReference type="ARBA" id="ARBA00001936"/>
    </source>
</evidence>
<dbReference type="SMART" id="SM01210">
    <property type="entry name" value="GARS_C"/>
    <property type="match status" value="1"/>
</dbReference>
<dbReference type="UniPathway" id="UPA00074">
    <property type="reaction ID" value="UER00125"/>
</dbReference>
<evidence type="ECO:0000256" key="6">
    <source>
        <dbReference type="ARBA" id="ARBA00022723"/>
    </source>
</evidence>
<feature type="domain" description="ATP-grasp" evidence="16">
    <location>
        <begin position="107"/>
        <end position="313"/>
    </location>
</feature>
<dbReference type="SUPFAM" id="SSF51246">
    <property type="entry name" value="Rudiment single hybrid motif"/>
    <property type="match status" value="1"/>
</dbReference>
<reference evidence="17 18" key="1">
    <citation type="submission" date="2020-08" db="EMBL/GenBank/DDBJ databases">
        <title>Edaphobacter telluris sp. nov. and Acidobacterium dinghuensis sp. nov., two acidobacteria isolated from forest soil.</title>
        <authorList>
            <person name="Fu J."/>
            <person name="Qiu L."/>
        </authorList>
    </citation>
    <scope>NUCLEOTIDE SEQUENCE [LARGE SCALE GENOMIC DNA]</scope>
    <source>
        <strain evidence="17">4Y35</strain>
    </source>
</reference>
<evidence type="ECO:0000256" key="2">
    <source>
        <dbReference type="ARBA" id="ARBA00001946"/>
    </source>
</evidence>
<gene>
    <name evidence="14 17" type="primary">purD</name>
    <name evidence="17" type="ORF">H7849_18225</name>
</gene>
<dbReference type="InterPro" id="IPR013815">
    <property type="entry name" value="ATP_grasp_subdomain_1"/>
</dbReference>
<evidence type="ECO:0000256" key="4">
    <source>
        <dbReference type="ARBA" id="ARBA00013255"/>
    </source>
</evidence>
<dbReference type="Proteomes" id="UP000515312">
    <property type="component" value="Chromosome"/>
</dbReference>
<sequence>MKVLVIGFGGREHALAWAIRKSPRVREVVCAPGNGGIAQIARLVNANQKDVNDLLRAVVAENPDLTVVGPEVPLALGLVDEMQRRSLAVFGPTRAAAALETSKAFAKRFMQRYKIPTANYAVCATQEEALKALELFHLPVVIKADGLAAGKGVVIANTKKEAQDAIAGLFSGKLLGSVETSVVIEEFLQGEELSFLVLSDGHNAVPLVPAQDHKRIGEGDTGPNTGGMGVYSTDTMLDPQMREWIMHHIVQPTIDGMAAEDTPFVGVLYCGLMMTARGPMVLEYNARFGDPETQAILVRIESDLLDGIEACVEGRLSNTEFRWRPGASACVVAASQGYPGSYTNGHVITGLDDAAKTGGVEVFHAGTSLLDGSYLTNGGRVLGVTAAADSLESALGLAYEGISRIHFEGMYYRRDIGHRALKSKVNYGH</sequence>
<dbReference type="SUPFAM" id="SSF56059">
    <property type="entry name" value="Glutathione synthetase ATP-binding domain-like"/>
    <property type="match status" value="1"/>
</dbReference>
<proteinExistence type="inferred from homology"/>
<evidence type="ECO:0000259" key="16">
    <source>
        <dbReference type="PROSITE" id="PS50975"/>
    </source>
</evidence>
<dbReference type="FunFam" id="3.30.470.20:FF:000018">
    <property type="entry name" value="Trifunctional purine biosynthetic protein adenosine-3"/>
    <property type="match status" value="1"/>
</dbReference>
<dbReference type="InterPro" id="IPR020559">
    <property type="entry name" value="PRibGlycinamide_synth_CS"/>
</dbReference>
<keyword evidence="6" id="KW-0479">Metal-binding</keyword>
<dbReference type="SMART" id="SM01209">
    <property type="entry name" value="GARS_A"/>
    <property type="match status" value="1"/>
</dbReference>
<keyword evidence="7 15" id="KW-0547">Nucleotide-binding</keyword>
<dbReference type="AlphaFoldDB" id="A0A7G8BEQ8"/>
<accession>A0A7G8BEQ8</accession>
<dbReference type="FunFam" id="3.90.600.10:FF:000001">
    <property type="entry name" value="Trifunctional purine biosynthetic protein adenosine-3"/>
    <property type="match status" value="1"/>
</dbReference>
<dbReference type="GO" id="GO:0009113">
    <property type="term" value="P:purine nucleobase biosynthetic process"/>
    <property type="evidence" value="ECO:0007669"/>
    <property type="project" value="InterPro"/>
</dbReference>
<dbReference type="InterPro" id="IPR020560">
    <property type="entry name" value="PRibGlycinamide_synth_C-dom"/>
</dbReference>
<dbReference type="PROSITE" id="PS50975">
    <property type="entry name" value="ATP_GRASP"/>
    <property type="match status" value="1"/>
</dbReference>
<keyword evidence="5 14" id="KW-0436">Ligase</keyword>
<protein>
    <recommendedName>
        <fullName evidence="4 14">Phosphoribosylamine--glycine ligase</fullName>
        <ecNumber evidence="4 14">6.3.4.13</ecNumber>
    </recommendedName>
    <alternativeName>
        <fullName evidence="14">GARS</fullName>
    </alternativeName>
    <alternativeName>
        <fullName evidence="12 14">Glycinamide ribonucleotide synthetase</fullName>
    </alternativeName>
    <alternativeName>
        <fullName evidence="13 14">Phosphoribosylglycinamide synthetase</fullName>
    </alternativeName>
</protein>
<comment type="cofactor">
    <cofactor evidence="2">
        <name>Mg(2+)</name>
        <dbReference type="ChEBI" id="CHEBI:18420"/>
    </cofactor>
</comment>
<organism evidence="17 18">
    <name type="scientific">Alloacidobacterium dinghuense</name>
    <dbReference type="NCBI Taxonomy" id="2763107"/>
    <lineage>
        <taxon>Bacteria</taxon>
        <taxon>Pseudomonadati</taxon>
        <taxon>Acidobacteriota</taxon>
        <taxon>Terriglobia</taxon>
        <taxon>Terriglobales</taxon>
        <taxon>Acidobacteriaceae</taxon>
        <taxon>Alloacidobacterium</taxon>
    </lineage>
</organism>
<evidence type="ECO:0000256" key="10">
    <source>
        <dbReference type="ARBA" id="ARBA00023211"/>
    </source>
</evidence>
<dbReference type="EC" id="6.3.4.13" evidence="4 14"/>
<dbReference type="KEGG" id="adin:H7849_18225"/>
<evidence type="ECO:0000256" key="12">
    <source>
        <dbReference type="ARBA" id="ARBA00042242"/>
    </source>
</evidence>
<evidence type="ECO:0000256" key="14">
    <source>
        <dbReference type="HAMAP-Rule" id="MF_00138"/>
    </source>
</evidence>
<evidence type="ECO:0000313" key="18">
    <source>
        <dbReference type="Proteomes" id="UP000515312"/>
    </source>
</evidence>
<evidence type="ECO:0000256" key="5">
    <source>
        <dbReference type="ARBA" id="ARBA00022598"/>
    </source>
</evidence>
<dbReference type="Pfam" id="PF02844">
    <property type="entry name" value="GARS_N"/>
    <property type="match status" value="1"/>
</dbReference>
<dbReference type="Gene3D" id="3.30.1490.20">
    <property type="entry name" value="ATP-grasp fold, A domain"/>
    <property type="match status" value="1"/>
</dbReference>
<dbReference type="Gene3D" id="3.90.600.10">
    <property type="entry name" value="Phosphoribosylglycinamide synthetase, C-terminal domain"/>
    <property type="match status" value="1"/>
</dbReference>
<keyword evidence="10" id="KW-0464">Manganese</keyword>
<dbReference type="InterPro" id="IPR020562">
    <property type="entry name" value="PRibGlycinamide_synth_N"/>
</dbReference>
<evidence type="ECO:0000256" key="15">
    <source>
        <dbReference type="PROSITE-ProRule" id="PRU00409"/>
    </source>
</evidence>
<dbReference type="SUPFAM" id="SSF52440">
    <property type="entry name" value="PreATP-grasp domain"/>
    <property type="match status" value="1"/>
</dbReference>
<dbReference type="InterPro" id="IPR011761">
    <property type="entry name" value="ATP-grasp"/>
</dbReference>
<dbReference type="InterPro" id="IPR037123">
    <property type="entry name" value="PRibGlycinamide_synth_C_sf"/>
</dbReference>
<dbReference type="InterPro" id="IPR000115">
    <property type="entry name" value="PRibGlycinamide_synth"/>
</dbReference>
<dbReference type="Gene3D" id="3.30.470.20">
    <property type="entry name" value="ATP-grasp fold, B domain"/>
    <property type="match status" value="1"/>
</dbReference>
<keyword evidence="9 15" id="KW-0067">ATP-binding</keyword>
<dbReference type="GO" id="GO:0046872">
    <property type="term" value="F:metal ion binding"/>
    <property type="evidence" value="ECO:0007669"/>
    <property type="project" value="UniProtKB-KW"/>
</dbReference>
<dbReference type="Gene3D" id="3.40.50.20">
    <property type="match status" value="1"/>
</dbReference>
<dbReference type="Pfam" id="PF02843">
    <property type="entry name" value="GARS_C"/>
    <property type="match status" value="1"/>
</dbReference>
<dbReference type="PANTHER" id="PTHR43472:SF1">
    <property type="entry name" value="PHOSPHORIBOSYLAMINE--GLYCINE LIGASE, CHLOROPLASTIC"/>
    <property type="match status" value="1"/>
</dbReference>
<keyword evidence="8 14" id="KW-0658">Purine biosynthesis</keyword>
<dbReference type="GO" id="GO:0006189">
    <property type="term" value="P:'de novo' IMP biosynthetic process"/>
    <property type="evidence" value="ECO:0007669"/>
    <property type="project" value="UniProtKB-UniRule"/>
</dbReference>
<evidence type="ECO:0000256" key="8">
    <source>
        <dbReference type="ARBA" id="ARBA00022755"/>
    </source>
</evidence>
<evidence type="ECO:0000256" key="11">
    <source>
        <dbReference type="ARBA" id="ARBA00038345"/>
    </source>
</evidence>
<evidence type="ECO:0000256" key="7">
    <source>
        <dbReference type="ARBA" id="ARBA00022741"/>
    </source>
</evidence>
<comment type="pathway">
    <text evidence="3 14">Purine metabolism; IMP biosynthesis via de novo pathway; N(1)-(5-phospho-D-ribosyl)glycinamide from 5-phospho-alpha-D-ribose 1-diphosphate: step 2/2.</text>
</comment>
<dbReference type="HAMAP" id="MF_00138">
    <property type="entry name" value="GARS"/>
    <property type="match status" value="1"/>
</dbReference>
<comment type="similarity">
    <text evidence="11 14">Belongs to the GARS family.</text>
</comment>
<evidence type="ECO:0000313" key="17">
    <source>
        <dbReference type="EMBL" id="QNI31028.1"/>
    </source>
</evidence>
<evidence type="ECO:0000256" key="9">
    <source>
        <dbReference type="ARBA" id="ARBA00022840"/>
    </source>
</evidence>
<dbReference type="InterPro" id="IPR011054">
    <property type="entry name" value="Rudment_hybrid_motif"/>
</dbReference>
<evidence type="ECO:0000256" key="3">
    <source>
        <dbReference type="ARBA" id="ARBA00005174"/>
    </source>
</evidence>
<dbReference type="NCBIfam" id="TIGR00877">
    <property type="entry name" value="purD"/>
    <property type="match status" value="1"/>
</dbReference>
<comment type="cofactor">
    <cofactor evidence="1">
        <name>Mn(2+)</name>
        <dbReference type="ChEBI" id="CHEBI:29035"/>
    </cofactor>
</comment>
<dbReference type="RefSeq" id="WP_186741333.1">
    <property type="nucleotide sequence ID" value="NZ_CP060394.1"/>
</dbReference>